<evidence type="ECO:0000313" key="1">
    <source>
        <dbReference type="EMBL" id="KMU85869.1"/>
    </source>
</evidence>
<dbReference type="VEuPathDB" id="FungiDB:CIHG_03398"/>
<name>A0A0J8RPE5_COCIT</name>
<dbReference type="AlphaFoldDB" id="A0A0J8RPE5"/>
<organism evidence="1 2">
    <name type="scientific">Coccidioides immitis H538.4</name>
    <dbReference type="NCBI Taxonomy" id="396776"/>
    <lineage>
        <taxon>Eukaryota</taxon>
        <taxon>Fungi</taxon>
        <taxon>Dikarya</taxon>
        <taxon>Ascomycota</taxon>
        <taxon>Pezizomycotina</taxon>
        <taxon>Eurotiomycetes</taxon>
        <taxon>Eurotiomycetidae</taxon>
        <taxon>Onygenales</taxon>
        <taxon>Onygenaceae</taxon>
        <taxon>Coccidioides</taxon>
    </lineage>
</organism>
<proteinExistence type="predicted"/>
<protein>
    <submittedName>
        <fullName evidence="1">Uncharacterized protein</fullName>
    </submittedName>
</protein>
<accession>A0A0J8RPE5</accession>
<gene>
    <name evidence="1" type="ORF">CIHG_03398</name>
</gene>
<dbReference type="Proteomes" id="UP000054563">
    <property type="component" value="Unassembled WGS sequence"/>
</dbReference>
<dbReference type="EMBL" id="DS016990">
    <property type="protein sequence ID" value="KMU85869.1"/>
    <property type="molecule type" value="Genomic_DNA"/>
</dbReference>
<reference evidence="2" key="1">
    <citation type="journal article" date="2010" name="Genome Res.">
        <title>Population genomic sequencing of Coccidioides fungi reveals recent hybridization and transposon control.</title>
        <authorList>
            <person name="Neafsey D.E."/>
            <person name="Barker B.M."/>
            <person name="Sharpton T.J."/>
            <person name="Stajich J.E."/>
            <person name="Park D.J."/>
            <person name="Whiston E."/>
            <person name="Hung C.-Y."/>
            <person name="McMahan C."/>
            <person name="White J."/>
            <person name="Sykes S."/>
            <person name="Heiman D."/>
            <person name="Young S."/>
            <person name="Zeng Q."/>
            <person name="Abouelleil A."/>
            <person name="Aftuck L."/>
            <person name="Bessette D."/>
            <person name="Brown A."/>
            <person name="FitzGerald M."/>
            <person name="Lui A."/>
            <person name="Macdonald J.P."/>
            <person name="Priest M."/>
            <person name="Orbach M.J."/>
            <person name="Galgiani J.N."/>
            <person name="Kirkland T.N."/>
            <person name="Cole G.T."/>
            <person name="Birren B.W."/>
            <person name="Henn M.R."/>
            <person name="Taylor J.W."/>
            <person name="Rounsley S.D."/>
        </authorList>
    </citation>
    <scope>NUCLEOTIDE SEQUENCE [LARGE SCALE GENOMIC DNA]</scope>
    <source>
        <strain evidence="2">H538.4</strain>
    </source>
</reference>
<evidence type="ECO:0000313" key="2">
    <source>
        <dbReference type="Proteomes" id="UP000054563"/>
    </source>
</evidence>
<sequence length="203" mass="23210">MADLRELWGQTPRRKKGLSTNTQIVESIGFDAEMRFEYTDTRIFENLLEIRMQNEIFSTQRDRARLMVECEDLEAKIDEDEAGRTKKHKQSRGELRGIGLQVRAGRAELVWRLLTWDFQASVEPPKTGGDSRPSSPPSRALCSFHGSQLALISRVKVYLPFPDVLVLAFYSKGRGIAREDLARQGAQSYSFARNLFENQESPK</sequence>